<protein>
    <submittedName>
        <fullName evidence="1">Uncharacterized protein</fullName>
    </submittedName>
</protein>
<evidence type="ECO:0000313" key="1">
    <source>
        <dbReference type="EMBL" id="VDK79424.1"/>
    </source>
</evidence>
<gene>
    <name evidence="1" type="ORF">ASIM_LOCUS20764</name>
</gene>
<proteinExistence type="predicted"/>
<organism evidence="1 2">
    <name type="scientific">Anisakis simplex</name>
    <name type="common">Herring worm</name>
    <dbReference type="NCBI Taxonomy" id="6269"/>
    <lineage>
        <taxon>Eukaryota</taxon>
        <taxon>Metazoa</taxon>
        <taxon>Ecdysozoa</taxon>
        <taxon>Nematoda</taxon>
        <taxon>Chromadorea</taxon>
        <taxon>Rhabditida</taxon>
        <taxon>Spirurina</taxon>
        <taxon>Ascaridomorpha</taxon>
        <taxon>Ascaridoidea</taxon>
        <taxon>Anisakidae</taxon>
        <taxon>Anisakis</taxon>
        <taxon>Anisakis simplex complex</taxon>
    </lineage>
</organism>
<keyword evidence="2" id="KW-1185">Reference proteome</keyword>
<reference evidence="1 2" key="1">
    <citation type="submission" date="2018-11" db="EMBL/GenBank/DDBJ databases">
        <authorList>
            <consortium name="Pathogen Informatics"/>
        </authorList>
    </citation>
    <scope>NUCLEOTIDE SEQUENCE [LARGE SCALE GENOMIC DNA]</scope>
</reference>
<dbReference type="AlphaFoldDB" id="A0A3P6UMS5"/>
<accession>A0A3P6UMS5</accession>
<sequence>MKASKPWLSCPMAGQESIFMVSIDGGSTHLKQLSYPTPDLFMQMTDFSQNEMQQLTKKIILNMCDCQRLPDGSLPAGCVLPSPRPTTPVPITTPKVPISKLNFQHSAA</sequence>
<name>A0A3P6UMS5_ANISI</name>
<dbReference type="EMBL" id="UYRR01040588">
    <property type="protein sequence ID" value="VDK79424.1"/>
    <property type="molecule type" value="Genomic_DNA"/>
</dbReference>
<dbReference type="Proteomes" id="UP000267096">
    <property type="component" value="Unassembled WGS sequence"/>
</dbReference>
<evidence type="ECO:0000313" key="2">
    <source>
        <dbReference type="Proteomes" id="UP000267096"/>
    </source>
</evidence>